<keyword evidence="2" id="KW-1185">Reference proteome</keyword>
<evidence type="ECO:0008006" key="3">
    <source>
        <dbReference type="Google" id="ProtNLM"/>
    </source>
</evidence>
<sequence>MNSWEVHRSRHNLLYILTDTIDSDGLRKRIWNSEIVKALRRGFNQDPLLRSLIFKLYSKCIIYESLRNEVFNTDTAGDLGRALRDGNRDVRENAISFLIAAIAHEGFRDKLFDAEIITALEHALDDDEDPDVRRRTVEFFTAAMVQEGFGEKIFEAEIITALGHALYSDSSTVYSLVHFFTAAISQEEFWGKLFHRENITALAS</sequence>
<dbReference type="Gene3D" id="1.25.10.10">
    <property type="entry name" value="Leucine-rich Repeat Variant"/>
    <property type="match status" value="1"/>
</dbReference>
<dbReference type="HOGENOM" id="CLU_1346028_0_0_1"/>
<dbReference type="OrthoDB" id="3267721at2759"/>
<dbReference type="EMBL" id="KN831802">
    <property type="protein sequence ID" value="KIM36836.1"/>
    <property type="molecule type" value="Genomic_DNA"/>
</dbReference>
<name>A0A0C3BZG2_HEBCY</name>
<proteinExistence type="predicted"/>
<reference evidence="2" key="2">
    <citation type="submission" date="2015-01" db="EMBL/GenBank/DDBJ databases">
        <title>Evolutionary Origins and Diversification of the Mycorrhizal Mutualists.</title>
        <authorList>
            <consortium name="DOE Joint Genome Institute"/>
            <consortium name="Mycorrhizal Genomics Consortium"/>
            <person name="Kohler A."/>
            <person name="Kuo A."/>
            <person name="Nagy L.G."/>
            <person name="Floudas D."/>
            <person name="Copeland A."/>
            <person name="Barry K.W."/>
            <person name="Cichocki N."/>
            <person name="Veneault-Fourrey C."/>
            <person name="LaButti K."/>
            <person name="Lindquist E.A."/>
            <person name="Lipzen A."/>
            <person name="Lundell T."/>
            <person name="Morin E."/>
            <person name="Murat C."/>
            <person name="Riley R."/>
            <person name="Ohm R."/>
            <person name="Sun H."/>
            <person name="Tunlid A."/>
            <person name="Henrissat B."/>
            <person name="Grigoriev I.V."/>
            <person name="Hibbett D.S."/>
            <person name="Martin F."/>
        </authorList>
    </citation>
    <scope>NUCLEOTIDE SEQUENCE [LARGE SCALE GENOMIC DNA]</scope>
    <source>
        <strain evidence="2">h7</strain>
    </source>
</reference>
<dbReference type="SUPFAM" id="SSF48371">
    <property type="entry name" value="ARM repeat"/>
    <property type="match status" value="1"/>
</dbReference>
<reference evidence="1 2" key="1">
    <citation type="submission" date="2014-04" db="EMBL/GenBank/DDBJ databases">
        <authorList>
            <consortium name="DOE Joint Genome Institute"/>
            <person name="Kuo A."/>
            <person name="Gay G."/>
            <person name="Dore J."/>
            <person name="Kohler A."/>
            <person name="Nagy L.G."/>
            <person name="Floudas D."/>
            <person name="Copeland A."/>
            <person name="Barry K.W."/>
            <person name="Cichocki N."/>
            <person name="Veneault-Fourrey C."/>
            <person name="LaButti K."/>
            <person name="Lindquist E.A."/>
            <person name="Lipzen A."/>
            <person name="Lundell T."/>
            <person name="Morin E."/>
            <person name="Murat C."/>
            <person name="Sun H."/>
            <person name="Tunlid A."/>
            <person name="Henrissat B."/>
            <person name="Grigoriev I.V."/>
            <person name="Hibbett D.S."/>
            <person name="Martin F."/>
            <person name="Nordberg H.P."/>
            <person name="Cantor M.N."/>
            <person name="Hua S.X."/>
        </authorList>
    </citation>
    <scope>NUCLEOTIDE SEQUENCE [LARGE SCALE GENOMIC DNA]</scope>
    <source>
        <strain evidence="2">h7</strain>
    </source>
</reference>
<evidence type="ECO:0000313" key="2">
    <source>
        <dbReference type="Proteomes" id="UP000053424"/>
    </source>
</evidence>
<feature type="non-terminal residue" evidence="1">
    <location>
        <position position="1"/>
    </location>
</feature>
<gene>
    <name evidence="1" type="ORF">M413DRAFT_448952</name>
</gene>
<accession>A0A0C3BZG2</accession>
<organism evidence="1 2">
    <name type="scientific">Hebeloma cylindrosporum</name>
    <dbReference type="NCBI Taxonomy" id="76867"/>
    <lineage>
        <taxon>Eukaryota</taxon>
        <taxon>Fungi</taxon>
        <taxon>Dikarya</taxon>
        <taxon>Basidiomycota</taxon>
        <taxon>Agaricomycotina</taxon>
        <taxon>Agaricomycetes</taxon>
        <taxon>Agaricomycetidae</taxon>
        <taxon>Agaricales</taxon>
        <taxon>Agaricineae</taxon>
        <taxon>Hymenogastraceae</taxon>
        <taxon>Hebeloma</taxon>
    </lineage>
</organism>
<dbReference type="Proteomes" id="UP000053424">
    <property type="component" value="Unassembled WGS sequence"/>
</dbReference>
<dbReference type="InterPro" id="IPR011989">
    <property type="entry name" value="ARM-like"/>
</dbReference>
<dbReference type="AlphaFoldDB" id="A0A0C3BZG2"/>
<protein>
    <recommendedName>
        <fullName evidence="3">Condensin complex subunit 1 C-terminal domain-containing protein</fullName>
    </recommendedName>
</protein>
<evidence type="ECO:0000313" key="1">
    <source>
        <dbReference type="EMBL" id="KIM36836.1"/>
    </source>
</evidence>
<dbReference type="InterPro" id="IPR016024">
    <property type="entry name" value="ARM-type_fold"/>
</dbReference>